<dbReference type="RefSeq" id="WP_420069520.1">
    <property type="nucleotide sequence ID" value="NZ_JBCHKQ010000002.1"/>
</dbReference>
<organism evidence="12 13">
    <name type="scientific">Rarispira pelagica</name>
    <dbReference type="NCBI Taxonomy" id="3141764"/>
    <lineage>
        <taxon>Bacteria</taxon>
        <taxon>Pseudomonadati</taxon>
        <taxon>Spirochaetota</taxon>
        <taxon>Spirochaetia</taxon>
        <taxon>Winmispirales</taxon>
        <taxon>Winmispiraceae</taxon>
        <taxon>Rarispira</taxon>
    </lineage>
</organism>
<comment type="subcellular location">
    <subcellularLocation>
        <location evidence="1 10">Cytoplasm</location>
    </subcellularLocation>
</comment>
<dbReference type="GO" id="GO:0032259">
    <property type="term" value="P:methylation"/>
    <property type="evidence" value="ECO:0007669"/>
    <property type="project" value="UniProtKB-KW"/>
</dbReference>
<dbReference type="PANTHER" id="PTHR30027:SF3">
    <property type="entry name" value="16S RRNA (URACIL(1498)-N(3))-METHYLTRANSFERASE"/>
    <property type="match status" value="1"/>
</dbReference>
<evidence type="ECO:0000256" key="5">
    <source>
        <dbReference type="ARBA" id="ARBA00022603"/>
    </source>
</evidence>
<dbReference type="InterPro" id="IPR006700">
    <property type="entry name" value="RsmE"/>
</dbReference>
<keyword evidence="3 10" id="KW-0963">Cytoplasm</keyword>
<comment type="function">
    <text evidence="8 10">Specifically methylates the N3 position of the uracil ring of uridine 1498 (m3U1498) in 16S rRNA. Acts on the fully assembled 30S ribosomal subunit.</text>
</comment>
<dbReference type="InterPro" id="IPR046886">
    <property type="entry name" value="RsmE_MTase_dom"/>
</dbReference>
<evidence type="ECO:0000256" key="2">
    <source>
        <dbReference type="ARBA" id="ARBA00005528"/>
    </source>
</evidence>
<dbReference type="SUPFAM" id="SSF75217">
    <property type="entry name" value="alpha/beta knot"/>
    <property type="match status" value="1"/>
</dbReference>
<reference evidence="12 13" key="1">
    <citation type="submission" date="2024-03" db="EMBL/GenBank/DDBJ databases">
        <title>Ignisphaera cupida sp. nov., a hyperthermophilic hydrolytic archaeon from a hot spring of Kamchatka, and proposal of Ignisphaeraceae fam. nov.</title>
        <authorList>
            <person name="Podosokorskaya O.A."/>
            <person name="Elcheninov A.G."/>
            <person name="Maltseva A.I."/>
            <person name="Zayulina K.S."/>
            <person name="Novikov A."/>
            <person name="Merkel A.Y."/>
        </authorList>
    </citation>
    <scope>NUCLEOTIDE SEQUENCE [LARGE SCALE GENOMIC DNA]</scope>
    <source>
        <strain evidence="12 13">38H-sp</strain>
    </source>
</reference>
<gene>
    <name evidence="12" type="ORF">WKV44_05920</name>
</gene>
<feature type="domain" description="Ribosomal RNA small subunit methyltransferase E methyltransferase" evidence="11">
    <location>
        <begin position="71"/>
        <end position="229"/>
    </location>
</feature>
<comment type="similarity">
    <text evidence="2 10">Belongs to the RNA methyltransferase RsmE family.</text>
</comment>
<comment type="catalytic activity">
    <reaction evidence="9 10">
        <text>uridine(1498) in 16S rRNA + S-adenosyl-L-methionine = N(3)-methyluridine(1498) in 16S rRNA + S-adenosyl-L-homocysteine + H(+)</text>
        <dbReference type="Rhea" id="RHEA:42920"/>
        <dbReference type="Rhea" id="RHEA-COMP:10283"/>
        <dbReference type="Rhea" id="RHEA-COMP:10284"/>
        <dbReference type="ChEBI" id="CHEBI:15378"/>
        <dbReference type="ChEBI" id="CHEBI:57856"/>
        <dbReference type="ChEBI" id="CHEBI:59789"/>
        <dbReference type="ChEBI" id="CHEBI:65315"/>
        <dbReference type="ChEBI" id="CHEBI:74502"/>
        <dbReference type="EC" id="2.1.1.193"/>
    </reaction>
</comment>
<keyword evidence="7 10" id="KW-0949">S-adenosyl-L-methionine</keyword>
<dbReference type="EC" id="2.1.1.193" evidence="10"/>
<proteinExistence type="inferred from homology"/>
<keyword evidence="13" id="KW-1185">Reference proteome</keyword>
<name>A0ABU9UC59_9SPIR</name>
<evidence type="ECO:0000313" key="13">
    <source>
        <dbReference type="Proteomes" id="UP001466331"/>
    </source>
</evidence>
<accession>A0ABU9UC59</accession>
<evidence type="ECO:0000256" key="4">
    <source>
        <dbReference type="ARBA" id="ARBA00022552"/>
    </source>
</evidence>
<evidence type="ECO:0000256" key="1">
    <source>
        <dbReference type="ARBA" id="ARBA00004496"/>
    </source>
</evidence>
<comment type="caution">
    <text evidence="12">The sequence shown here is derived from an EMBL/GenBank/DDBJ whole genome shotgun (WGS) entry which is preliminary data.</text>
</comment>
<keyword evidence="5 10" id="KW-0489">Methyltransferase</keyword>
<evidence type="ECO:0000256" key="10">
    <source>
        <dbReference type="PIRNR" id="PIRNR015601"/>
    </source>
</evidence>
<evidence type="ECO:0000256" key="7">
    <source>
        <dbReference type="ARBA" id="ARBA00022691"/>
    </source>
</evidence>
<dbReference type="GO" id="GO:0008168">
    <property type="term" value="F:methyltransferase activity"/>
    <property type="evidence" value="ECO:0007669"/>
    <property type="project" value="UniProtKB-KW"/>
</dbReference>
<dbReference type="PANTHER" id="PTHR30027">
    <property type="entry name" value="RIBOSOMAL RNA SMALL SUBUNIT METHYLTRANSFERASE E"/>
    <property type="match status" value="1"/>
</dbReference>
<keyword evidence="4 10" id="KW-0698">rRNA processing</keyword>
<evidence type="ECO:0000256" key="9">
    <source>
        <dbReference type="ARBA" id="ARBA00047944"/>
    </source>
</evidence>
<sequence length="237" mass="26146">MNIIILENAEKKIVLPSGDRRARHITDILKADRNTSLRVGVVGGLMGSAFINNITPDCVELSCTFTDEPPPLLPVRLLVAAVRPIVAKRLLRDLTAAGIEKLVFFPAKLTEKSYLSSNIWKNNNYMEYVLHGCEQGIRTNYPDIQLAPSLKKAIELVSGDIRFICDENTRQESVSAQISAGIISLAIGPERGWTEEERDMLLDNGYKNLSLGSGILRTETACHVALGRIIERFSLAG</sequence>
<evidence type="ECO:0000256" key="6">
    <source>
        <dbReference type="ARBA" id="ARBA00022679"/>
    </source>
</evidence>
<evidence type="ECO:0000256" key="8">
    <source>
        <dbReference type="ARBA" id="ARBA00025699"/>
    </source>
</evidence>
<dbReference type="Gene3D" id="3.40.1280.10">
    <property type="match status" value="1"/>
</dbReference>
<evidence type="ECO:0000313" key="12">
    <source>
        <dbReference type="EMBL" id="MEM5948074.1"/>
    </source>
</evidence>
<dbReference type="Proteomes" id="UP001466331">
    <property type="component" value="Unassembled WGS sequence"/>
</dbReference>
<dbReference type="Pfam" id="PF04452">
    <property type="entry name" value="Methyltrans_RNA"/>
    <property type="match status" value="1"/>
</dbReference>
<dbReference type="InterPro" id="IPR029028">
    <property type="entry name" value="Alpha/beta_knot_MTases"/>
</dbReference>
<dbReference type="PIRSF" id="PIRSF015601">
    <property type="entry name" value="MTase_slr0722"/>
    <property type="match status" value="1"/>
</dbReference>
<evidence type="ECO:0000256" key="3">
    <source>
        <dbReference type="ARBA" id="ARBA00022490"/>
    </source>
</evidence>
<keyword evidence="6 10" id="KW-0808">Transferase</keyword>
<dbReference type="NCBIfam" id="TIGR00046">
    <property type="entry name" value="RsmE family RNA methyltransferase"/>
    <property type="match status" value="1"/>
</dbReference>
<dbReference type="CDD" id="cd18084">
    <property type="entry name" value="RsmE-like"/>
    <property type="match status" value="1"/>
</dbReference>
<dbReference type="EMBL" id="JBCHKQ010000002">
    <property type="protein sequence ID" value="MEM5948074.1"/>
    <property type="molecule type" value="Genomic_DNA"/>
</dbReference>
<evidence type="ECO:0000259" key="11">
    <source>
        <dbReference type="Pfam" id="PF04452"/>
    </source>
</evidence>
<protein>
    <recommendedName>
        <fullName evidence="10">Ribosomal RNA small subunit methyltransferase E</fullName>
        <ecNumber evidence="10">2.1.1.193</ecNumber>
    </recommendedName>
</protein>
<dbReference type="InterPro" id="IPR029026">
    <property type="entry name" value="tRNA_m1G_MTases_N"/>
</dbReference>